<dbReference type="InterPro" id="IPR006311">
    <property type="entry name" value="TAT_signal"/>
</dbReference>
<protein>
    <submittedName>
        <fullName evidence="2">Mll0429 protein</fullName>
    </submittedName>
</protein>
<dbReference type="PROSITE" id="PS51318">
    <property type="entry name" value="TAT"/>
    <property type="match status" value="1"/>
</dbReference>
<name>Q98MV0_RHILO</name>
<gene>
    <name evidence="2" type="ordered locus">mll0429</name>
</gene>
<proteinExistence type="predicted"/>
<dbReference type="eggNOG" id="ENOG502ZGXS">
    <property type="taxonomic scope" value="Bacteria"/>
</dbReference>
<evidence type="ECO:0000313" key="2">
    <source>
        <dbReference type="EMBL" id="BAB48013.1"/>
    </source>
</evidence>
<dbReference type="KEGG" id="mlo:mll0429"/>
<feature type="chain" id="PRO_5004322825" evidence="1">
    <location>
        <begin position="41"/>
        <end position="241"/>
    </location>
</feature>
<dbReference type="HOGENOM" id="CLU_1198655_0_0_5"/>
<dbReference type="PATRIC" id="fig|266835.9.peg.345"/>
<dbReference type="AlphaFoldDB" id="Q98MV0"/>
<reference evidence="2 3" key="1">
    <citation type="journal article" date="2000" name="DNA Res.">
        <title>Complete genome structure of the nitrogen-fixing symbiotic bacterium Mesorhizobium loti.</title>
        <authorList>
            <person name="Kaneko T."/>
            <person name="Nakamura Y."/>
            <person name="Sato S."/>
            <person name="Asamizu E."/>
            <person name="Kato T."/>
            <person name="Sasamoto S."/>
            <person name="Watanabe A."/>
            <person name="Idesawa K."/>
            <person name="Ishikawa A."/>
            <person name="Kawashima K."/>
            <person name="Kimura T."/>
            <person name="Kishida Y."/>
            <person name="Kiyokawa C."/>
            <person name="Kohara M."/>
            <person name="Matsumoto M."/>
            <person name="Matsuno A."/>
            <person name="Mochizuki Y."/>
            <person name="Nakayama S."/>
            <person name="Nakazaki N."/>
            <person name="Shimpo S."/>
            <person name="Sugimoto M."/>
            <person name="Takeuchi C."/>
            <person name="Yamada M."/>
            <person name="Tabata S."/>
        </authorList>
    </citation>
    <scope>NUCLEOTIDE SEQUENCE [LARGE SCALE GENOMIC DNA]</scope>
    <source>
        <strain evidence="3">LMG 29417 / CECT 9101 / MAFF 303099</strain>
    </source>
</reference>
<organism evidence="2 3">
    <name type="scientific">Mesorhizobium japonicum (strain LMG 29417 / CECT 9101 / MAFF 303099)</name>
    <name type="common">Mesorhizobium loti (strain MAFF 303099)</name>
    <dbReference type="NCBI Taxonomy" id="266835"/>
    <lineage>
        <taxon>Bacteria</taxon>
        <taxon>Pseudomonadati</taxon>
        <taxon>Pseudomonadota</taxon>
        <taxon>Alphaproteobacteria</taxon>
        <taxon>Hyphomicrobiales</taxon>
        <taxon>Phyllobacteriaceae</taxon>
        <taxon>Mesorhizobium</taxon>
    </lineage>
</organism>
<accession>Q98MV0</accession>
<evidence type="ECO:0000256" key="1">
    <source>
        <dbReference type="SAM" id="SignalP"/>
    </source>
</evidence>
<feature type="signal peptide" evidence="1">
    <location>
        <begin position="1"/>
        <end position="40"/>
    </location>
</feature>
<dbReference type="EMBL" id="BA000012">
    <property type="protein sequence ID" value="BAB48013.1"/>
    <property type="molecule type" value="Genomic_DNA"/>
</dbReference>
<sequence>MPNTSVRAAAEGMPKITRRHALMMSSGAIVALAVAPNAHAAVAVDDVSEVRALIKAHRDAEAAFEKALVADGEMEEAYFAAHPERELLIPLSIGGAQSLYIRFEAQEYLDDCVKAIASTYNAKRQSLAALRQIAPALANDAVATLDRAEAVDLSTLDATWKAEQAKRKAFGWGKTRRAYNSTCDAMHRALDAICTYRCSSPAANRARAAYLLKVTGGKFADLENYQVRALLRSMRAREAQS</sequence>
<evidence type="ECO:0000313" key="3">
    <source>
        <dbReference type="Proteomes" id="UP000000552"/>
    </source>
</evidence>
<dbReference type="RefSeq" id="WP_010909369.1">
    <property type="nucleotide sequence ID" value="NC_002678.2"/>
</dbReference>
<keyword evidence="1" id="KW-0732">Signal</keyword>
<dbReference type="Proteomes" id="UP000000552">
    <property type="component" value="Chromosome"/>
</dbReference>